<dbReference type="Proteomes" id="UP000541154">
    <property type="component" value="Unassembled WGS sequence"/>
</dbReference>
<dbReference type="EMBL" id="SPNV01000316">
    <property type="protein sequence ID" value="KAF5856478.1"/>
    <property type="molecule type" value="Genomic_DNA"/>
</dbReference>
<reference evidence="1 2" key="1">
    <citation type="submission" date="2019-04" db="EMBL/GenBank/DDBJ databases">
        <title>Aspergillus burnettii sp. nov., novel species from soil in southeast Queensland.</title>
        <authorList>
            <person name="Gilchrist C.L.M."/>
            <person name="Pitt J.I."/>
            <person name="Lange L."/>
            <person name="Lacey H.J."/>
            <person name="Vuong D."/>
            <person name="Midgley D.J."/>
            <person name="Greenfield P."/>
            <person name="Bradbury M."/>
            <person name="Lacey E."/>
            <person name="Busk P.K."/>
            <person name="Pilgaard B."/>
            <person name="Chooi Y.H."/>
            <person name="Piggott A.M."/>
        </authorList>
    </citation>
    <scope>NUCLEOTIDE SEQUENCE [LARGE SCALE GENOMIC DNA]</scope>
    <source>
        <strain evidence="1 2">FRR 5400</strain>
    </source>
</reference>
<name>A0A8H5ZTD9_PETAA</name>
<accession>A0A8H5ZTD9</accession>
<evidence type="ECO:0000313" key="1">
    <source>
        <dbReference type="EMBL" id="KAF5856478.1"/>
    </source>
</evidence>
<gene>
    <name evidence="1" type="ORF">ETB97_007280</name>
</gene>
<comment type="caution">
    <text evidence="1">The sequence shown here is derived from an EMBL/GenBank/DDBJ whole genome shotgun (WGS) entry which is preliminary data.</text>
</comment>
<proteinExistence type="predicted"/>
<keyword evidence="2" id="KW-1185">Reference proteome</keyword>
<evidence type="ECO:0000313" key="2">
    <source>
        <dbReference type="Proteomes" id="UP000541154"/>
    </source>
</evidence>
<organism evidence="1 2">
    <name type="scientific">Petromyces alliaceus</name>
    <name type="common">Aspergillus alliaceus</name>
    <dbReference type="NCBI Taxonomy" id="209559"/>
    <lineage>
        <taxon>Eukaryota</taxon>
        <taxon>Fungi</taxon>
        <taxon>Dikarya</taxon>
        <taxon>Ascomycota</taxon>
        <taxon>Pezizomycotina</taxon>
        <taxon>Eurotiomycetes</taxon>
        <taxon>Eurotiomycetidae</taxon>
        <taxon>Eurotiales</taxon>
        <taxon>Aspergillaceae</taxon>
        <taxon>Aspergillus</taxon>
        <taxon>Aspergillus subgen. Circumdati</taxon>
    </lineage>
</organism>
<sequence length="109" mass="12594">MQPAEKQEAFIMGYHVSKAISRLDALLLVLKTCQGASCIKPWDILHPSGSVETLRDAMAEEYDQFYHEHNKVSYDRCEYYDVLDEEGPQEVLAYRNGYSLDAWYKSLLP</sequence>
<dbReference type="AlphaFoldDB" id="A0A8H5ZTD9"/>
<protein>
    <submittedName>
        <fullName evidence="1">Uncharacterized protein</fullName>
    </submittedName>
</protein>